<dbReference type="SUPFAM" id="SSF55874">
    <property type="entry name" value="ATPase domain of HSP90 chaperone/DNA topoisomerase II/histidine kinase"/>
    <property type="match status" value="1"/>
</dbReference>
<keyword evidence="4" id="KW-0472">Membrane</keyword>
<keyword evidence="4" id="KW-0812">Transmembrane</keyword>
<feature type="domain" description="Histidine kinase/HSP90-like ATPase" evidence="5">
    <location>
        <begin position="322"/>
        <end position="411"/>
    </location>
</feature>
<dbReference type="EMBL" id="RCUX01000005">
    <property type="protein sequence ID" value="RLP75963.1"/>
    <property type="molecule type" value="Genomic_DNA"/>
</dbReference>
<evidence type="ECO:0000256" key="3">
    <source>
        <dbReference type="ARBA" id="ARBA00023012"/>
    </source>
</evidence>
<dbReference type="GO" id="GO:0000160">
    <property type="term" value="P:phosphorelay signal transduction system"/>
    <property type="evidence" value="ECO:0007669"/>
    <property type="project" value="UniProtKB-KW"/>
</dbReference>
<dbReference type="InterPro" id="IPR003594">
    <property type="entry name" value="HATPase_dom"/>
</dbReference>
<keyword evidence="2" id="KW-0418">Kinase</keyword>
<organism evidence="6 7">
    <name type="scientific">Mycetocola tolaasinivorans</name>
    <dbReference type="NCBI Taxonomy" id="76635"/>
    <lineage>
        <taxon>Bacteria</taxon>
        <taxon>Bacillati</taxon>
        <taxon>Actinomycetota</taxon>
        <taxon>Actinomycetes</taxon>
        <taxon>Micrococcales</taxon>
        <taxon>Microbacteriaceae</taxon>
        <taxon>Mycetocola</taxon>
    </lineage>
</organism>
<protein>
    <recommendedName>
        <fullName evidence="5">Histidine kinase/HSP90-like ATPase domain-containing protein</fullName>
    </recommendedName>
</protein>
<feature type="transmembrane region" description="Helical" evidence="4">
    <location>
        <begin position="71"/>
        <end position="92"/>
    </location>
</feature>
<evidence type="ECO:0000256" key="4">
    <source>
        <dbReference type="SAM" id="Phobius"/>
    </source>
</evidence>
<dbReference type="Gene3D" id="3.30.565.10">
    <property type="entry name" value="Histidine kinase-like ATPase, C-terminal domain"/>
    <property type="match status" value="1"/>
</dbReference>
<evidence type="ECO:0000313" key="7">
    <source>
        <dbReference type="Proteomes" id="UP000272503"/>
    </source>
</evidence>
<dbReference type="InterPro" id="IPR036890">
    <property type="entry name" value="HATPase_C_sf"/>
</dbReference>
<keyword evidence="7" id="KW-1185">Reference proteome</keyword>
<dbReference type="Proteomes" id="UP000272503">
    <property type="component" value="Unassembled WGS sequence"/>
</dbReference>
<dbReference type="Pfam" id="PF02518">
    <property type="entry name" value="HATPase_c"/>
    <property type="match status" value="1"/>
</dbReference>
<proteinExistence type="predicted"/>
<evidence type="ECO:0000259" key="5">
    <source>
        <dbReference type="Pfam" id="PF02518"/>
    </source>
</evidence>
<dbReference type="GO" id="GO:0016301">
    <property type="term" value="F:kinase activity"/>
    <property type="evidence" value="ECO:0007669"/>
    <property type="project" value="UniProtKB-KW"/>
</dbReference>
<feature type="transmembrane region" description="Helical" evidence="4">
    <location>
        <begin position="178"/>
        <end position="198"/>
    </location>
</feature>
<sequence>MVTFPGVSVTRAEESTRLGRELNSIAAVSSLGAHRVERWIAICIGLIGLLYGILALTGILADGVQRFDLPIIGWAVALLELVPLAFVVLTTPWPRIQRWASLMFVVGYLIAVLLWVRFVPNPLDQPSWIWYLCTVASACVAQPFGRTIALWYTVLIALLVGASGVVHEGFTAAAREPMMDAVFSLTLGALVVILVDLFRSSVRKIDTTARLALEQYRGTVERAAQELERAEVDALVHDTVLASLSAAVQAHSPQQQHVARDMADDAIVRLTTAVALAAPLEEKIPLEDVHKRLAETIALLEAPVLIQRYGLLTGALPAEVAHALIQAATQALTNSVQHAGDAAVPRQLTLRPTENGGLVIEVIDRGRGFKPDQIAPGRLGVRVSIRGRVESVGGEVRVLSAPDRGTRVVLSWNPVETAS</sequence>
<dbReference type="AlphaFoldDB" id="A0A3L7A6K5"/>
<keyword evidence="4" id="KW-1133">Transmembrane helix</keyword>
<comment type="caution">
    <text evidence="6">The sequence shown here is derived from an EMBL/GenBank/DDBJ whole genome shotgun (WGS) entry which is preliminary data.</text>
</comment>
<dbReference type="OrthoDB" id="144293at2"/>
<evidence type="ECO:0000256" key="2">
    <source>
        <dbReference type="ARBA" id="ARBA00022777"/>
    </source>
</evidence>
<dbReference type="InterPro" id="IPR050482">
    <property type="entry name" value="Sensor_HK_TwoCompSys"/>
</dbReference>
<evidence type="ECO:0000313" key="6">
    <source>
        <dbReference type="EMBL" id="RLP75963.1"/>
    </source>
</evidence>
<feature type="transmembrane region" description="Helical" evidence="4">
    <location>
        <begin position="99"/>
        <end position="116"/>
    </location>
</feature>
<keyword evidence="3" id="KW-0902">Two-component regulatory system</keyword>
<name>A0A3L7A6K5_9MICO</name>
<feature type="transmembrane region" description="Helical" evidence="4">
    <location>
        <begin position="39"/>
        <end position="59"/>
    </location>
</feature>
<reference evidence="6 7" key="1">
    <citation type="submission" date="2018-10" db="EMBL/GenBank/DDBJ databases">
        <authorList>
            <person name="Li J."/>
        </authorList>
    </citation>
    <scope>NUCLEOTIDE SEQUENCE [LARGE SCALE GENOMIC DNA]</scope>
    <source>
        <strain evidence="6 7">IF 016277</strain>
    </source>
</reference>
<keyword evidence="1" id="KW-0808">Transferase</keyword>
<evidence type="ECO:0000256" key="1">
    <source>
        <dbReference type="ARBA" id="ARBA00022679"/>
    </source>
</evidence>
<feature type="transmembrane region" description="Helical" evidence="4">
    <location>
        <begin position="149"/>
        <end position="166"/>
    </location>
</feature>
<gene>
    <name evidence="6" type="ORF">D9V32_07325</name>
</gene>
<accession>A0A3L7A6K5</accession>
<dbReference type="PANTHER" id="PTHR24421">
    <property type="entry name" value="NITRATE/NITRITE SENSOR PROTEIN NARX-RELATED"/>
    <property type="match status" value="1"/>
</dbReference>